<dbReference type="PROSITE" id="PS50089">
    <property type="entry name" value="ZF_RING_2"/>
    <property type="match status" value="1"/>
</dbReference>
<dbReference type="Gene3D" id="3.30.40.10">
    <property type="entry name" value="Zinc/RING finger domain, C3HC4 (zinc finger)"/>
    <property type="match status" value="1"/>
</dbReference>
<feature type="region of interest" description="Disordered" evidence="13">
    <location>
        <begin position="257"/>
        <end position="278"/>
    </location>
</feature>
<evidence type="ECO:0000256" key="9">
    <source>
        <dbReference type="ARBA" id="ARBA00023065"/>
    </source>
</evidence>
<accession>A0AA88IQV4</accession>
<keyword evidence="5" id="KW-0479">Metal-binding</keyword>
<dbReference type="Proteomes" id="UP001187315">
    <property type="component" value="Unassembled WGS sequence"/>
</dbReference>
<dbReference type="PANTHER" id="PTHR32261:SF2">
    <property type="entry name" value="CALCIUM HOMEOSTASIS MODULATOR PROTEIN 1"/>
    <property type="match status" value="1"/>
</dbReference>
<dbReference type="GO" id="GO:0008270">
    <property type="term" value="F:zinc ion binding"/>
    <property type="evidence" value="ECO:0007669"/>
    <property type="project" value="UniProtKB-KW"/>
</dbReference>
<evidence type="ECO:0000313" key="17">
    <source>
        <dbReference type="Proteomes" id="UP001187315"/>
    </source>
</evidence>
<dbReference type="Pfam" id="PF14798">
    <property type="entry name" value="Ca_hom_mod"/>
    <property type="match status" value="1"/>
</dbReference>
<feature type="transmembrane region" description="Helical" evidence="14">
    <location>
        <begin position="49"/>
        <end position="70"/>
    </location>
</feature>
<sequence length="533" mass="60856">MDKFRMMFQFLQSNQESFMHGVCGLMALASAQLYSAFEFNCPCMPEYNYSYGIGVLVIPAVWFFMLGFVLNNNVSILSEEWKRPAGHRGKDPSIFRYMFISVSQRSLIAPVVWITVTLMDGKSFLCAFSIDLDVSEFVFRNFTGHNLSETEMITLLAKIPCKHIFDGHHLLSSEAATRYIRCVSQAFGWLFLLILTLIAFTVRAMRPCFSQAAFLKTKYWSHYFDIERKMFEELCAEHAKGFAKVCIHQYFQSASEDLHGQRGDDGKKEDDDNSNEKDKLLGIHNQDEMNKVLWNWHISKPPLSLRKPGASDGGGDKKANGMKTGYDNVTFITDQKESGYVTTKNGNSYMNGNTHMNQRSWDACDHSSGIKKKEWAVYYSKKRKRSAKSCLCGIGLQHTHCDMSSEDLYHLPLNVYVIVLGIGLFIFMLSVIFCCYLFRLKQQDTRQQYSYNEVVLKGAGKKLSLLGQPCAVCLEEFKARDELGVCPCSHTFHKKCLLKWLEIRSVCPMCNKPIMRLHNTPRGAEGPQDPEEV</sequence>
<evidence type="ECO:0000256" key="4">
    <source>
        <dbReference type="ARBA" id="ARBA00022692"/>
    </source>
</evidence>
<feature type="transmembrane region" description="Helical" evidence="14">
    <location>
        <begin position="186"/>
        <end position="205"/>
    </location>
</feature>
<dbReference type="InterPro" id="IPR029569">
    <property type="entry name" value="CALHM"/>
</dbReference>
<keyword evidence="8 14" id="KW-1133">Transmembrane helix</keyword>
<organism evidence="16 17">
    <name type="scientific">Tachysurus vachellii</name>
    <name type="common">Darkbarbel catfish</name>
    <name type="synonym">Pelteobagrus vachellii</name>
    <dbReference type="NCBI Taxonomy" id="175792"/>
    <lineage>
        <taxon>Eukaryota</taxon>
        <taxon>Metazoa</taxon>
        <taxon>Chordata</taxon>
        <taxon>Craniata</taxon>
        <taxon>Vertebrata</taxon>
        <taxon>Euteleostomi</taxon>
        <taxon>Actinopterygii</taxon>
        <taxon>Neopterygii</taxon>
        <taxon>Teleostei</taxon>
        <taxon>Ostariophysi</taxon>
        <taxon>Siluriformes</taxon>
        <taxon>Bagridae</taxon>
        <taxon>Tachysurus</taxon>
    </lineage>
</organism>
<evidence type="ECO:0000256" key="10">
    <source>
        <dbReference type="ARBA" id="ARBA00023136"/>
    </source>
</evidence>
<dbReference type="InterPro" id="IPR001841">
    <property type="entry name" value="Znf_RING"/>
</dbReference>
<comment type="subcellular location">
    <subcellularLocation>
        <location evidence="1">Membrane</location>
        <topology evidence="1">Multi-pass membrane protein</topology>
    </subcellularLocation>
</comment>
<evidence type="ECO:0000256" key="8">
    <source>
        <dbReference type="ARBA" id="ARBA00022989"/>
    </source>
</evidence>
<keyword evidence="4 14" id="KW-0812">Transmembrane</keyword>
<dbReference type="SUPFAM" id="SSF57850">
    <property type="entry name" value="RING/U-box"/>
    <property type="match status" value="1"/>
</dbReference>
<evidence type="ECO:0000256" key="12">
    <source>
        <dbReference type="PROSITE-ProRule" id="PRU00175"/>
    </source>
</evidence>
<evidence type="ECO:0000313" key="16">
    <source>
        <dbReference type="EMBL" id="KAK2817984.1"/>
    </source>
</evidence>
<evidence type="ECO:0000256" key="3">
    <source>
        <dbReference type="ARBA" id="ARBA00022448"/>
    </source>
</evidence>
<feature type="transmembrane region" description="Helical" evidence="14">
    <location>
        <begin position="413"/>
        <end position="438"/>
    </location>
</feature>
<dbReference type="Pfam" id="PF13639">
    <property type="entry name" value="zf-RING_2"/>
    <property type="match status" value="1"/>
</dbReference>
<proteinExistence type="inferred from homology"/>
<gene>
    <name evidence="16" type="ORF">Q7C36_021917</name>
</gene>
<evidence type="ECO:0000256" key="7">
    <source>
        <dbReference type="ARBA" id="ARBA00022833"/>
    </source>
</evidence>
<dbReference type="CDD" id="cd16676">
    <property type="entry name" value="RING-H2_RNF122"/>
    <property type="match status" value="1"/>
</dbReference>
<feature type="domain" description="RING-type" evidence="15">
    <location>
        <begin position="470"/>
        <end position="511"/>
    </location>
</feature>
<dbReference type="EMBL" id="JAVHJS010000024">
    <property type="protein sequence ID" value="KAK2817984.1"/>
    <property type="molecule type" value="Genomic_DNA"/>
</dbReference>
<name>A0AA88IQV4_TACVA</name>
<dbReference type="GO" id="GO:0005261">
    <property type="term" value="F:monoatomic cation channel activity"/>
    <property type="evidence" value="ECO:0007669"/>
    <property type="project" value="TreeGrafter"/>
</dbReference>
<dbReference type="SMART" id="SM00184">
    <property type="entry name" value="RING"/>
    <property type="match status" value="1"/>
</dbReference>
<comment type="similarity">
    <text evidence="2">Belongs to the CALHM family.</text>
</comment>
<dbReference type="PANTHER" id="PTHR32261">
    <property type="entry name" value="CALCIUM HOMEOSTASIS MODULATOR PROTEIN"/>
    <property type="match status" value="1"/>
</dbReference>
<evidence type="ECO:0000256" key="2">
    <source>
        <dbReference type="ARBA" id="ARBA00008497"/>
    </source>
</evidence>
<keyword evidence="7" id="KW-0862">Zinc</keyword>
<reference evidence="16" key="1">
    <citation type="submission" date="2023-08" db="EMBL/GenBank/DDBJ databases">
        <title>Pelteobagrus vachellii genome.</title>
        <authorList>
            <person name="Liu H."/>
        </authorList>
    </citation>
    <scope>NUCLEOTIDE SEQUENCE</scope>
    <source>
        <strain evidence="16">PRFRI_2022a</strain>
        <tissue evidence="16">Muscle</tissue>
    </source>
</reference>
<evidence type="ECO:0000256" key="6">
    <source>
        <dbReference type="ARBA" id="ARBA00022771"/>
    </source>
</evidence>
<keyword evidence="6 12" id="KW-0863">Zinc-finger</keyword>
<keyword evidence="11" id="KW-0407">Ion channel</keyword>
<keyword evidence="17" id="KW-1185">Reference proteome</keyword>
<evidence type="ECO:0000256" key="1">
    <source>
        <dbReference type="ARBA" id="ARBA00004141"/>
    </source>
</evidence>
<dbReference type="AlphaFoldDB" id="A0AA88IQV4"/>
<evidence type="ECO:0000256" key="14">
    <source>
        <dbReference type="SAM" id="Phobius"/>
    </source>
</evidence>
<comment type="caution">
    <text evidence="16">The sequence shown here is derived from an EMBL/GenBank/DDBJ whole genome shotgun (WGS) entry which is preliminary data.</text>
</comment>
<dbReference type="GO" id="GO:0005886">
    <property type="term" value="C:plasma membrane"/>
    <property type="evidence" value="ECO:0007669"/>
    <property type="project" value="TreeGrafter"/>
</dbReference>
<dbReference type="InterPro" id="IPR013083">
    <property type="entry name" value="Znf_RING/FYVE/PHD"/>
</dbReference>
<evidence type="ECO:0000256" key="13">
    <source>
        <dbReference type="SAM" id="MobiDB-lite"/>
    </source>
</evidence>
<dbReference type="GO" id="GO:1904669">
    <property type="term" value="P:ATP export"/>
    <property type="evidence" value="ECO:0007669"/>
    <property type="project" value="UniProtKB-ARBA"/>
</dbReference>
<keyword evidence="9" id="KW-0406">Ion transport</keyword>
<evidence type="ECO:0000256" key="11">
    <source>
        <dbReference type="ARBA" id="ARBA00023303"/>
    </source>
</evidence>
<keyword evidence="10 14" id="KW-0472">Membrane</keyword>
<evidence type="ECO:0000259" key="15">
    <source>
        <dbReference type="PROSITE" id="PS50089"/>
    </source>
</evidence>
<protein>
    <recommendedName>
        <fullName evidence="15">RING-type domain-containing protein</fullName>
    </recommendedName>
</protein>
<evidence type="ECO:0000256" key="5">
    <source>
        <dbReference type="ARBA" id="ARBA00022723"/>
    </source>
</evidence>
<feature type="transmembrane region" description="Helical" evidence="14">
    <location>
        <begin position="21"/>
        <end position="37"/>
    </location>
</feature>
<keyword evidence="3" id="KW-0813">Transport</keyword>